<reference evidence="2" key="1">
    <citation type="journal article" date="2023" name="Science">
        <title>Elucidation of the pathway for biosynthesis of saponin adjuvants from the soapbark tree.</title>
        <authorList>
            <person name="Reed J."/>
            <person name="Orme A."/>
            <person name="El-Demerdash A."/>
            <person name="Owen C."/>
            <person name="Martin L.B.B."/>
            <person name="Misra R.C."/>
            <person name="Kikuchi S."/>
            <person name="Rejzek M."/>
            <person name="Martin A.C."/>
            <person name="Harkess A."/>
            <person name="Leebens-Mack J."/>
            <person name="Louveau T."/>
            <person name="Stephenson M.J."/>
            <person name="Osbourn A."/>
        </authorList>
    </citation>
    <scope>NUCLEOTIDE SEQUENCE</scope>
    <source>
        <strain evidence="2">S10</strain>
    </source>
</reference>
<evidence type="ECO:0000256" key="1">
    <source>
        <dbReference type="SAM" id="MobiDB-lite"/>
    </source>
</evidence>
<evidence type="ECO:0000313" key="3">
    <source>
        <dbReference type="Proteomes" id="UP001163823"/>
    </source>
</evidence>
<protein>
    <submittedName>
        <fullName evidence="2">Polyketide cyclase/dehydrase and lipid transport superfamily protein</fullName>
    </submittedName>
</protein>
<dbReference type="KEGG" id="qsa:O6P43_005741"/>
<feature type="compositionally biased region" description="Basic and acidic residues" evidence="1">
    <location>
        <begin position="167"/>
        <end position="181"/>
    </location>
</feature>
<dbReference type="Proteomes" id="UP001163823">
    <property type="component" value="Chromosome 3"/>
</dbReference>
<keyword evidence="3" id="KW-1185">Reference proteome</keyword>
<dbReference type="Gene3D" id="3.30.530.20">
    <property type="match status" value="1"/>
</dbReference>
<gene>
    <name evidence="2" type="ORF">O6P43_005741</name>
</gene>
<accession>A0AAD7Q6R2</accession>
<feature type="region of interest" description="Disordered" evidence="1">
    <location>
        <begin position="162"/>
        <end position="183"/>
    </location>
</feature>
<dbReference type="InterPro" id="IPR023393">
    <property type="entry name" value="START-like_dom_sf"/>
</dbReference>
<sequence length="455" mass="51298">MKIPWPLSTREAVVHYFLFEYFQDDMIIVLLNTVSDLESIGGTANGFTNEVIPEANDVVRIDVVGGFALQKVTSERSYLRTVANMDLKLDFVPPSLINFMSRQLIGNGFRLYQKAVSSMLNRNEELIMALGNPLYARIRGALYVINGSEKAVEEEELKQGASILPSEDLRGNKQDDLKDVDQNTESKSYANESMAKNVLVTDDNQAFGEIEEEDTGEIRPFEEDRKELDGLLVEEDCDIDEDTKFEEQDDPSLEEVAKMYKPDNKRNIHIHADVEESLRTLEKVISMAREYGFNYPIKSPSGLREKSQRMQKGDVIDLNSQEVGTLCSKSEVSFEVSNKDILEGASQEPPRINAINNSRYKIKNPNSKEVNCNRVVPASPEQNLSISNEASQVALCSSKNEATEVMSSDQTPHSNEEINFVTNGIQDTTLIIPKKSTRQRKHPYCCFFPIKRGKS</sequence>
<proteinExistence type="predicted"/>
<dbReference type="AlphaFoldDB" id="A0AAD7Q6R2"/>
<comment type="caution">
    <text evidence="2">The sequence shown here is derived from an EMBL/GenBank/DDBJ whole genome shotgun (WGS) entry which is preliminary data.</text>
</comment>
<dbReference type="PANTHER" id="PTHR34560:SF1">
    <property type="entry name" value="START DOMAIN-CONTAINING PROTEIN"/>
    <property type="match status" value="1"/>
</dbReference>
<organism evidence="2 3">
    <name type="scientific">Quillaja saponaria</name>
    <name type="common">Soap bark tree</name>
    <dbReference type="NCBI Taxonomy" id="32244"/>
    <lineage>
        <taxon>Eukaryota</taxon>
        <taxon>Viridiplantae</taxon>
        <taxon>Streptophyta</taxon>
        <taxon>Embryophyta</taxon>
        <taxon>Tracheophyta</taxon>
        <taxon>Spermatophyta</taxon>
        <taxon>Magnoliopsida</taxon>
        <taxon>eudicotyledons</taxon>
        <taxon>Gunneridae</taxon>
        <taxon>Pentapetalae</taxon>
        <taxon>rosids</taxon>
        <taxon>fabids</taxon>
        <taxon>Fabales</taxon>
        <taxon>Quillajaceae</taxon>
        <taxon>Quillaja</taxon>
    </lineage>
</organism>
<dbReference type="EMBL" id="JARAOO010000003">
    <property type="protein sequence ID" value="KAJ7975896.1"/>
    <property type="molecule type" value="Genomic_DNA"/>
</dbReference>
<evidence type="ECO:0000313" key="2">
    <source>
        <dbReference type="EMBL" id="KAJ7975896.1"/>
    </source>
</evidence>
<dbReference type="PANTHER" id="PTHR34560">
    <property type="entry name" value="POLYKETIDE CYCLASE/DEHYDRASE/LIPID TRANSPORT SUPERFAMILY PROTEIN"/>
    <property type="match status" value="1"/>
</dbReference>
<name>A0AAD7Q6R2_QUISA</name>
<dbReference type="SUPFAM" id="SSF55961">
    <property type="entry name" value="Bet v1-like"/>
    <property type="match status" value="1"/>
</dbReference>